<gene>
    <name evidence="1" type="ORF">BN3087_210011</name>
</gene>
<sequence length="58" mass="6791">MPLQSLTQQFVQPLQGITTCEVFKILIENETILYQINLKQLVITKLNILLHKITLLLW</sequence>
<proteinExistence type="predicted"/>
<evidence type="ECO:0000313" key="1">
    <source>
        <dbReference type="EMBL" id="CUV65164.1"/>
    </source>
</evidence>
<accession>A0A0S4XMD7</accession>
<protein>
    <submittedName>
        <fullName evidence="1">Uncharacterized protein</fullName>
    </submittedName>
</protein>
<organism evidence="1">
    <name type="scientific">Sulfurovum sp. enrichment culture clone C5</name>
    <dbReference type="NCBI Taxonomy" id="497650"/>
    <lineage>
        <taxon>Bacteria</taxon>
        <taxon>Pseudomonadati</taxon>
        <taxon>Campylobacterota</taxon>
        <taxon>Epsilonproteobacteria</taxon>
        <taxon>Campylobacterales</taxon>
        <taxon>Sulfurovaceae</taxon>
        <taxon>Sulfurovum</taxon>
        <taxon>environmental samples</taxon>
    </lineage>
</organism>
<name>A0A0S4XMD7_9BACT</name>
<reference evidence="1" key="1">
    <citation type="submission" date="2015-11" db="EMBL/GenBank/DDBJ databases">
        <authorList>
            <person name="Zhang Y."/>
            <person name="Guo Z."/>
        </authorList>
    </citation>
    <scope>NUCLEOTIDE SEQUENCE</scope>
    <source>
        <strain evidence="1">BN30871</strain>
    </source>
</reference>
<dbReference type="AlphaFoldDB" id="A0A0S4XMD7"/>
<dbReference type="EMBL" id="FAXN01000020">
    <property type="protein sequence ID" value="CUV65164.1"/>
    <property type="molecule type" value="Genomic_DNA"/>
</dbReference>